<comment type="caution">
    <text evidence="1">The sequence shown here is derived from an EMBL/GenBank/DDBJ whole genome shotgun (WGS) entry which is preliminary data.</text>
</comment>
<keyword evidence="2" id="KW-1185">Reference proteome</keyword>
<protein>
    <submittedName>
        <fullName evidence="1">Uncharacterized protein</fullName>
    </submittedName>
</protein>
<gene>
    <name evidence="1" type="ORF">HDF17_001889</name>
</gene>
<dbReference type="AlphaFoldDB" id="A0A7Y9TGJ9"/>
<evidence type="ECO:0000313" key="2">
    <source>
        <dbReference type="Proteomes" id="UP000589520"/>
    </source>
</evidence>
<proteinExistence type="predicted"/>
<accession>A0A7Y9TGJ9</accession>
<dbReference type="Proteomes" id="UP000589520">
    <property type="component" value="Unassembled WGS sequence"/>
</dbReference>
<organism evidence="1 2">
    <name type="scientific">Granulicella arctica</name>
    <dbReference type="NCBI Taxonomy" id="940613"/>
    <lineage>
        <taxon>Bacteria</taxon>
        <taxon>Pseudomonadati</taxon>
        <taxon>Acidobacteriota</taxon>
        <taxon>Terriglobia</taxon>
        <taxon>Terriglobales</taxon>
        <taxon>Acidobacteriaceae</taxon>
        <taxon>Granulicella</taxon>
    </lineage>
</organism>
<sequence length="92" mass="9843">MVLSSLSRAAGVWQTILAVPGLLAAGAWLLCQCSGCAMASAPAKPGEFRQQRIELAIRRHWEDDRHGRGGQLSAAIPDLLSGRCFGQSQPSR</sequence>
<dbReference type="EMBL" id="JACCCW010000002">
    <property type="protein sequence ID" value="NYF79569.1"/>
    <property type="molecule type" value="Genomic_DNA"/>
</dbReference>
<reference evidence="1 2" key="1">
    <citation type="submission" date="2020-07" db="EMBL/GenBank/DDBJ databases">
        <title>Genomic Encyclopedia of Type Strains, Phase IV (KMG-V): Genome sequencing to study the core and pangenomes of soil and plant-associated prokaryotes.</title>
        <authorList>
            <person name="Whitman W."/>
        </authorList>
    </citation>
    <scope>NUCLEOTIDE SEQUENCE [LARGE SCALE GENOMIC DNA]</scope>
    <source>
        <strain evidence="1 2">X4EP2</strain>
    </source>
</reference>
<name>A0A7Y9TGJ9_9BACT</name>
<dbReference type="RefSeq" id="WP_179490328.1">
    <property type="nucleotide sequence ID" value="NZ_JACCCW010000002.1"/>
</dbReference>
<evidence type="ECO:0000313" key="1">
    <source>
        <dbReference type="EMBL" id="NYF79569.1"/>
    </source>
</evidence>